<name>A0A316EM79_9ACTN</name>
<dbReference type="CDD" id="cd03257">
    <property type="entry name" value="ABC_NikE_OppD_transporters"/>
    <property type="match status" value="1"/>
</dbReference>
<dbReference type="InterPro" id="IPR003593">
    <property type="entry name" value="AAA+_ATPase"/>
</dbReference>
<proteinExistence type="predicted"/>
<dbReference type="OrthoDB" id="3504674at2"/>
<evidence type="ECO:0000313" key="5">
    <source>
        <dbReference type="EMBL" id="PWK31722.1"/>
    </source>
</evidence>
<evidence type="ECO:0000256" key="3">
    <source>
        <dbReference type="ARBA" id="ARBA00022840"/>
    </source>
</evidence>
<dbReference type="InterPro" id="IPR003439">
    <property type="entry name" value="ABC_transporter-like_ATP-bd"/>
</dbReference>
<dbReference type="PROSITE" id="PS00211">
    <property type="entry name" value="ABC_TRANSPORTER_1"/>
    <property type="match status" value="1"/>
</dbReference>
<dbReference type="AlphaFoldDB" id="A0A316EM79"/>
<keyword evidence="2" id="KW-0547">Nucleotide-binding</keyword>
<gene>
    <name evidence="5" type="ORF">BC793_13271</name>
</gene>
<dbReference type="InterPro" id="IPR017871">
    <property type="entry name" value="ABC_transporter-like_CS"/>
</dbReference>
<evidence type="ECO:0000256" key="1">
    <source>
        <dbReference type="ARBA" id="ARBA00022448"/>
    </source>
</evidence>
<dbReference type="Proteomes" id="UP000245697">
    <property type="component" value="Unassembled WGS sequence"/>
</dbReference>
<accession>A0A316EM79</accession>
<protein>
    <submittedName>
        <fullName evidence="5">Peptide/nickel transport system ATP-binding protein</fullName>
    </submittedName>
</protein>
<keyword evidence="1" id="KW-0813">Transport</keyword>
<dbReference type="GO" id="GO:0055085">
    <property type="term" value="P:transmembrane transport"/>
    <property type="evidence" value="ECO:0007669"/>
    <property type="project" value="UniProtKB-ARBA"/>
</dbReference>
<dbReference type="PROSITE" id="PS50893">
    <property type="entry name" value="ABC_TRANSPORTER_2"/>
    <property type="match status" value="1"/>
</dbReference>
<dbReference type="InterPro" id="IPR027417">
    <property type="entry name" value="P-loop_NTPase"/>
</dbReference>
<keyword evidence="3 5" id="KW-0067">ATP-binding</keyword>
<dbReference type="SMART" id="SM00382">
    <property type="entry name" value="AAA"/>
    <property type="match status" value="1"/>
</dbReference>
<dbReference type="InterPro" id="IPR050319">
    <property type="entry name" value="ABC_transp_ATP-bind"/>
</dbReference>
<organism evidence="5 6">
    <name type="scientific">Actinoplanes xinjiangensis</name>
    <dbReference type="NCBI Taxonomy" id="512350"/>
    <lineage>
        <taxon>Bacteria</taxon>
        <taxon>Bacillati</taxon>
        <taxon>Actinomycetota</taxon>
        <taxon>Actinomycetes</taxon>
        <taxon>Micromonosporales</taxon>
        <taxon>Micromonosporaceae</taxon>
        <taxon>Actinoplanes</taxon>
    </lineage>
</organism>
<dbReference type="RefSeq" id="WP_109602113.1">
    <property type="nucleotide sequence ID" value="NZ_BONA01000088.1"/>
</dbReference>
<dbReference type="Gene3D" id="3.40.50.300">
    <property type="entry name" value="P-loop containing nucleotide triphosphate hydrolases"/>
    <property type="match status" value="1"/>
</dbReference>
<keyword evidence="6" id="KW-1185">Reference proteome</keyword>
<feature type="domain" description="ABC transporter" evidence="4">
    <location>
        <begin position="4"/>
        <end position="252"/>
    </location>
</feature>
<dbReference type="Pfam" id="PF00005">
    <property type="entry name" value="ABC_tran"/>
    <property type="match status" value="1"/>
</dbReference>
<evidence type="ECO:0000256" key="2">
    <source>
        <dbReference type="ARBA" id="ARBA00022741"/>
    </source>
</evidence>
<reference evidence="5 6" key="1">
    <citation type="submission" date="2018-05" db="EMBL/GenBank/DDBJ databases">
        <title>Genomic Encyclopedia of Archaeal and Bacterial Type Strains, Phase II (KMG-II): from individual species to whole genera.</title>
        <authorList>
            <person name="Goeker M."/>
        </authorList>
    </citation>
    <scope>NUCLEOTIDE SEQUENCE [LARGE SCALE GENOMIC DNA]</scope>
    <source>
        <strain evidence="5 6">DSM 45184</strain>
    </source>
</reference>
<dbReference type="GO" id="GO:0005524">
    <property type="term" value="F:ATP binding"/>
    <property type="evidence" value="ECO:0007669"/>
    <property type="project" value="UniProtKB-KW"/>
</dbReference>
<evidence type="ECO:0000313" key="6">
    <source>
        <dbReference type="Proteomes" id="UP000245697"/>
    </source>
</evidence>
<dbReference type="GO" id="GO:0016887">
    <property type="term" value="F:ATP hydrolysis activity"/>
    <property type="evidence" value="ECO:0007669"/>
    <property type="project" value="InterPro"/>
</dbReference>
<sequence>MTLLTATGVTKRYPSARRHPFGRRPVRTVLDAVDLAVSAGERLGIVGGSGAGKSTLLRLLLAVEAPDTGEVRFRGRPVRPARPGRLGWFRREVQFVAQDPYASLSPRMTVRDIIGEPLHCLRVPGDRPRRIDELLRAVRLDPALASRLPSALSGGQRQRVALARALAPRPAVLVADEPISALDAPVRVAILDLLREVTVAEGSALVLVAHDLAAVRRACTRVMVLDQGRVVESGPVDQVFHAPRSAVARDLIEAIPRLPGEVAR</sequence>
<dbReference type="SUPFAM" id="SSF52540">
    <property type="entry name" value="P-loop containing nucleoside triphosphate hydrolases"/>
    <property type="match status" value="1"/>
</dbReference>
<comment type="caution">
    <text evidence="5">The sequence shown here is derived from an EMBL/GenBank/DDBJ whole genome shotgun (WGS) entry which is preliminary data.</text>
</comment>
<dbReference type="EMBL" id="QGGR01000032">
    <property type="protein sequence ID" value="PWK31722.1"/>
    <property type="molecule type" value="Genomic_DNA"/>
</dbReference>
<evidence type="ECO:0000259" key="4">
    <source>
        <dbReference type="PROSITE" id="PS50893"/>
    </source>
</evidence>
<dbReference type="PANTHER" id="PTHR43776">
    <property type="entry name" value="TRANSPORT ATP-BINDING PROTEIN"/>
    <property type="match status" value="1"/>
</dbReference>